<keyword evidence="2" id="KW-1185">Reference proteome</keyword>
<protein>
    <recommendedName>
        <fullName evidence="3">BclA C-terminal domain-containing protein</fullName>
    </recommendedName>
</protein>
<comment type="caution">
    <text evidence="1">The sequence shown here is derived from an EMBL/GenBank/DDBJ whole genome shotgun (WGS) entry which is preliminary data.</text>
</comment>
<dbReference type="InterPro" id="IPR008983">
    <property type="entry name" value="Tumour_necrosis_fac-like_dom"/>
</dbReference>
<evidence type="ECO:0000313" key="2">
    <source>
        <dbReference type="Proteomes" id="UP001525021"/>
    </source>
</evidence>
<accession>A0ABT2DV89</accession>
<reference evidence="1 2" key="1">
    <citation type="submission" date="2022-08" db="EMBL/GenBank/DDBJ databases">
        <title>Lysinibacillus sequencing.</title>
        <authorList>
            <person name="Dunlap C."/>
        </authorList>
    </citation>
    <scope>NUCLEOTIDE SEQUENCE [LARGE SCALE GENOMIC DNA]</scope>
    <source>
        <strain evidence="1 2">PB211</strain>
    </source>
</reference>
<name>A0ABT2DV89_9BACI</name>
<sequence length="172" mass="18122">MLFNQMHKCICQNENNFFRKIVALSGPIAPAERGVLGYGSLRSLVLESVVGPTRTPISFDEVGPLSKNITVSSSGNELVVLESGIYQITISINSEATAAPDPTQPFFTVFITINGVPIYDGTGEAIFNVANRSSSAYIIQTPLNPGDVVGVSAAGNPVSGYGSRALTIVQLS</sequence>
<evidence type="ECO:0000313" key="1">
    <source>
        <dbReference type="EMBL" id="MCS1398813.1"/>
    </source>
</evidence>
<dbReference type="Gene3D" id="2.60.120.40">
    <property type="match status" value="1"/>
</dbReference>
<dbReference type="Proteomes" id="UP001525021">
    <property type="component" value="Unassembled WGS sequence"/>
</dbReference>
<gene>
    <name evidence="1" type="ORF">NXZ79_22625</name>
</gene>
<organism evidence="1 2">
    <name type="scientific">Lysinibacillus pinottii</name>
    <dbReference type="NCBI Taxonomy" id="2973932"/>
    <lineage>
        <taxon>Bacteria</taxon>
        <taxon>Bacillati</taxon>
        <taxon>Bacillota</taxon>
        <taxon>Bacilli</taxon>
        <taxon>Bacillales</taxon>
        <taxon>Bacillaceae</taxon>
        <taxon>Lysinibacillus</taxon>
    </lineage>
</organism>
<dbReference type="RefSeq" id="WP_012293512.1">
    <property type="nucleotide sequence ID" value="NZ_JANTOO010000024.1"/>
</dbReference>
<dbReference type="EMBL" id="JANTOO010000024">
    <property type="protein sequence ID" value="MCS1398813.1"/>
    <property type="molecule type" value="Genomic_DNA"/>
</dbReference>
<evidence type="ECO:0008006" key="3">
    <source>
        <dbReference type="Google" id="ProtNLM"/>
    </source>
</evidence>
<proteinExistence type="predicted"/>